<gene>
    <name evidence="1" type="ORF">N7509_005029</name>
</gene>
<keyword evidence="2" id="KW-1185">Reference proteome</keyword>
<reference evidence="1" key="1">
    <citation type="submission" date="2022-12" db="EMBL/GenBank/DDBJ databases">
        <authorList>
            <person name="Petersen C."/>
        </authorList>
    </citation>
    <scope>NUCLEOTIDE SEQUENCE</scope>
    <source>
        <strain evidence="1">IBT 29677</strain>
    </source>
</reference>
<protein>
    <submittedName>
        <fullName evidence="1">Uncharacterized protein</fullName>
    </submittedName>
</protein>
<organism evidence="1 2">
    <name type="scientific">Penicillium cosmopolitanum</name>
    <dbReference type="NCBI Taxonomy" id="1131564"/>
    <lineage>
        <taxon>Eukaryota</taxon>
        <taxon>Fungi</taxon>
        <taxon>Dikarya</taxon>
        <taxon>Ascomycota</taxon>
        <taxon>Pezizomycotina</taxon>
        <taxon>Eurotiomycetes</taxon>
        <taxon>Eurotiomycetidae</taxon>
        <taxon>Eurotiales</taxon>
        <taxon>Aspergillaceae</taxon>
        <taxon>Penicillium</taxon>
    </lineage>
</organism>
<dbReference type="OrthoDB" id="4326688at2759"/>
<proteinExistence type="predicted"/>
<sequence length="198" mass="23109">MDSDGFVDLEGLENAPPPLRTMESSDIEDVIQRCNDRIRDGIMRQWWTQKLEYYQKLKKENDAQIASEPGLDLNTVIRVKELEVIKAHLEKEGNPHYALSNVNSPLAAYRRRLLVWHMDKVTYWSDGKQLCKPEAFDWDRLLEWDNKVNGYAFWVEGIGNPGPKKSYAFNIPAVHGAMRRASVWNHHRSLVQRIYQTI</sequence>
<evidence type="ECO:0000313" key="1">
    <source>
        <dbReference type="EMBL" id="KAJ5396916.1"/>
    </source>
</evidence>
<reference evidence="1" key="2">
    <citation type="journal article" date="2023" name="IMA Fungus">
        <title>Comparative genomic study of the Penicillium genus elucidates a diverse pangenome and 15 lateral gene transfer events.</title>
        <authorList>
            <person name="Petersen C."/>
            <person name="Sorensen T."/>
            <person name="Nielsen M.R."/>
            <person name="Sondergaard T.E."/>
            <person name="Sorensen J.L."/>
            <person name="Fitzpatrick D.A."/>
            <person name="Frisvad J.C."/>
            <person name="Nielsen K.L."/>
        </authorList>
    </citation>
    <scope>NUCLEOTIDE SEQUENCE</scope>
    <source>
        <strain evidence="1">IBT 29677</strain>
    </source>
</reference>
<comment type="caution">
    <text evidence="1">The sequence shown here is derived from an EMBL/GenBank/DDBJ whole genome shotgun (WGS) entry which is preliminary data.</text>
</comment>
<name>A0A9X0B9M6_9EURO</name>
<dbReference type="EMBL" id="JAPZBU010000006">
    <property type="protein sequence ID" value="KAJ5396916.1"/>
    <property type="molecule type" value="Genomic_DNA"/>
</dbReference>
<dbReference type="AlphaFoldDB" id="A0A9X0B9M6"/>
<dbReference type="GeneID" id="81368646"/>
<dbReference type="RefSeq" id="XP_056488968.1">
    <property type="nucleotide sequence ID" value="XM_056629666.1"/>
</dbReference>
<evidence type="ECO:0000313" key="2">
    <source>
        <dbReference type="Proteomes" id="UP001147747"/>
    </source>
</evidence>
<accession>A0A9X0B9M6</accession>
<dbReference type="Proteomes" id="UP001147747">
    <property type="component" value="Unassembled WGS sequence"/>
</dbReference>